<dbReference type="PANTHER" id="PTHR34615">
    <property type="entry name" value="PX DOMAIN-CONTAINING PROTEIN"/>
    <property type="match status" value="1"/>
</dbReference>
<dbReference type="GeneID" id="20807965"/>
<sequence>MALRPFWSNSMSSTALSWWSSLVLGTSFTSMCFKMVPWMPHVDRCSNAVGVVLACPLCQNNDTSTTFLRSVCVERPVIPDIRYNLNAVSDANALLDFRFDVMGIKKLDYLLGLSVVVITAQRYRASRDEAMCILLGRLAFPTRFHTMTQTFGRSRAALCAILVQCNWKNKHDICFVVEDAAALRCLHA</sequence>
<dbReference type="PANTHER" id="PTHR34615:SF1">
    <property type="entry name" value="PX DOMAIN-CONTAINING PROTEIN"/>
    <property type="match status" value="1"/>
</dbReference>
<protein>
    <recommendedName>
        <fullName evidence="3">Secreted protein</fullName>
    </recommendedName>
</protein>
<feature type="chain" id="PRO_5004841309" description="Secreted protein" evidence="1">
    <location>
        <begin position="26"/>
        <end position="188"/>
    </location>
</feature>
<evidence type="ECO:0000256" key="1">
    <source>
        <dbReference type="SAM" id="SignalP"/>
    </source>
</evidence>
<evidence type="ECO:0000313" key="2">
    <source>
        <dbReference type="EMBL" id="ETV81444.1"/>
    </source>
</evidence>
<reference evidence="2" key="1">
    <citation type="submission" date="2013-12" db="EMBL/GenBank/DDBJ databases">
        <title>The Genome Sequence of Aphanomyces astaci APO3.</title>
        <authorList>
            <consortium name="The Broad Institute Genomics Platform"/>
            <person name="Russ C."/>
            <person name="Tyler B."/>
            <person name="van West P."/>
            <person name="Dieguez-Uribeondo J."/>
            <person name="Young S.K."/>
            <person name="Zeng Q."/>
            <person name="Gargeya S."/>
            <person name="Fitzgerald M."/>
            <person name="Abouelleil A."/>
            <person name="Alvarado L."/>
            <person name="Chapman S.B."/>
            <person name="Gainer-Dewar J."/>
            <person name="Goldberg J."/>
            <person name="Griggs A."/>
            <person name="Gujja S."/>
            <person name="Hansen M."/>
            <person name="Howarth C."/>
            <person name="Imamovic A."/>
            <person name="Ireland A."/>
            <person name="Larimer J."/>
            <person name="McCowan C."/>
            <person name="Murphy C."/>
            <person name="Pearson M."/>
            <person name="Poon T.W."/>
            <person name="Priest M."/>
            <person name="Roberts A."/>
            <person name="Saif S."/>
            <person name="Shea T."/>
            <person name="Sykes S."/>
            <person name="Wortman J."/>
            <person name="Nusbaum C."/>
            <person name="Birren B."/>
        </authorList>
    </citation>
    <scope>NUCLEOTIDE SEQUENCE [LARGE SCALE GENOMIC DNA]</scope>
    <source>
        <strain evidence="2">APO3</strain>
    </source>
</reference>
<dbReference type="RefSeq" id="XP_009829302.1">
    <property type="nucleotide sequence ID" value="XM_009831000.1"/>
</dbReference>
<dbReference type="OrthoDB" id="92212at2759"/>
<organism evidence="2">
    <name type="scientific">Aphanomyces astaci</name>
    <name type="common">Crayfish plague agent</name>
    <dbReference type="NCBI Taxonomy" id="112090"/>
    <lineage>
        <taxon>Eukaryota</taxon>
        <taxon>Sar</taxon>
        <taxon>Stramenopiles</taxon>
        <taxon>Oomycota</taxon>
        <taxon>Saprolegniomycetes</taxon>
        <taxon>Saprolegniales</taxon>
        <taxon>Verrucalvaceae</taxon>
        <taxon>Aphanomyces</taxon>
    </lineage>
</organism>
<proteinExistence type="predicted"/>
<dbReference type="AlphaFoldDB" id="W4GR02"/>
<name>W4GR02_APHAT</name>
<gene>
    <name evidence="2" type="ORF">H257_05969</name>
</gene>
<feature type="signal peptide" evidence="1">
    <location>
        <begin position="1"/>
        <end position="25"/>
    </location>
</feature>
<dbReference type="VEuPathDB" id="FungiDB:H257_05969"/>
<dbReference type="EMBL" id="KI913124">
    <property type="protein sequence ID" value="ETV81444.1"/>
    <property type="molecule type" value="Genomic_DNA"/>
</dbReference>
<keyword evidence="1" id="KW-0732">Signal</keyword>
<accession>W4GR02</accession>
<evidence type="ECO:0008006" key="3">
    <source>
        <dbReference type="Google" id="ProtNLM"/>
    </source>
</evidence>